<dbReference type="AlphaFoldDB" id="A0A919YIH1"/>
<evidence type="ECO:0000313" key="9">
    <source>
        <dbReference type="EMBL" id="GIO49880.1"/>
    </source>
</evidence>
<keyword evidence="4 7" id="KW-0812">Transmembrane</keyword>
<dbReference type="InterPro" id="IPR020846">
    <property type="entry name" value="MFS_dom"/>
</dbReference>
<name>A0A919YIH1_9BACL</name>
<evidence type="ECO:0000256" key="3">
    <source>
        <dbReference type="ARBA" id="ARBA00022475"/>
    </source>
</evidence>
<dbReference type="GO" id="GO:0005886">
    <property type="term" value="C:plasma membrane"/>
    <property type="evidence" value="ECO:0007669"/>
    <property type="project" value="UniProtKB-SubCell"/>
</dbReference>
<feature type="transmembrane region" description="Helical" evidence="7">
    <location>
        <begin position="335"/>
        <end position="356"/>
    </location>
</feature>
<feature type="transmembrane region" description="Helical" evidence="7">
    <location>
        <begin position="166"/>
        <end position="189"/>
    </location>
</feature>
<feature type="transmembrane region" description="Helical" evidence="7">
    <location>
        <begin position="362"/>
        <end position="383"/>
    </location>
</feature>
<dbReference type="RefSeq" id="WP_212980226.1">
    <property type="nucleotide sequence ID" value="NZ_AP025343.1"/>
</dbReference>
<dbReference type="PROSITE" id="PS50850">
    <property type="entry name" value="MFS"/>
    <property type="match status" value="1"/>
</dbReference>
<organism evidence="9 10">
    <name type="scientific">Paenibacillus azoreducens</name>
    <dbReference type="NCBI Taxonomy" id="116718"/>
    <lineage>
        <taxon>Bacteria</taxon>
        <taxon>Bacillati</taxon>
        <taxon>Bacillota</taxon>
        <taxon>Bacilli</taxon>
        <taxon>Bacillales</taxon>
        <taxon>Paenibacillaceae</taxon>
        <taxon>Paenibacillus</taxon>
    </lineage>
</organism>
<feature type="transmembrane region" description="Helical" evidence="7">
    <location>
        <begin position="134"/>
        <end position="154"/>
    </location>
</feature>
<evidence type="ECO:0000256" key="6">
    <source>
        <dbReference type="ARBA" id="ARBA00023136"/>
    </source>
</evidence>
<feature type="transmembrane region" description="Helical" evidence="7">
    <location>
        <begin position="209"/>
        <end position="231"/>
    </location>
</feature>
<evidence type="ECO:0000259" key="8">
    <source>
        <dbReference type="PROSITE" id="PS50850"/>
    </source>
</evidence>
<keyword evidence="6 7" id="KW-0472">Membrane</keyword>
<keyword evidence="5 7" id="KW-1133">Transmembrane helix</keyword>
<feature type="transmembrane region" description="Helical" evidence="7">
    <location>
        <begin position="243"/>
        <end position="262"/>
    </location>
</feature>
<keyword evidence="10" id="KW-1185">Reference proteome</keyword>
<dbReference type="EMBL" id="BORT01000025">
    <property type="protein sequence ID" value="GIO49880.1"/>
    <property type="molecule type" value="Genomic_DNA"/>
</dbReference>
<keyword evidence="3" id="KW-1003">Cell membrane</keyword>
<feature type="domain" description="Major facilitator superfamily (MFS) profile" evidence="8">
    <location>
        <begin position="11"/>
        <end position="390"/>
    </location>
</feature>
<gene>
    <name evidence="9" type="primary">ytbD</name>
    <name evidence="9" type="ORF">J34TS1_46450</name>
</gene>
<evidence type="ECO:0000256" key="2">
    <source>
        <dbReference type="ARBA" id="ARBA00022448"/>
    </source>
</evidence>
<dbReference type="CDD" id="cd17324">
    <property type="entry name" value="MFS_NepI_like"/>
    <property type="match status" value="1"/>
</dbReference>
<dbReference type="GO" id="GO:0022857">
    <property type="term" value="F:transmembrane transporter activity"/>
    <property type="evidence" value="ECO:0007669"/>
    <property type="project" value="InterPro"/>
</dbReference>
<comment type="subcellular location">
    <subcellularLocation>
        <location evidence="1">Cell membrane</location>
        <topology evidence="1">Multi-pass membrane protein</topology>
    </subcellularLocation>
</comment>
<dbReference type="PANTHER" id="PTHR43124:SF8">
    <property type="entry name" value="INNER MEMBRANE TRANSPORT PROTEIN YDHP"/>
    <property type="match status" value="1"/>
</dbReference>
<dbReference type="InterPro" id="IPR050189">
    <property type="entry name" value="MFS_Efflux_Transporters"/>
</dbReference>
<evidence type="ECO:0000256" key="4">
    <source>
        <dbReference type="ARBA" id="ARBA00022692"/>
    </source>
</evidence>
<reference evidence="9 10" key="1">
    <citation type="submission" date="2021-03" db="EMBL/GenBank/DDBJ databases">
        <title>Antimicrobial resistance genes in bacteria isolated from Japanese honey, and their potential for conferring macrolide and lincosamide resistance in the American foulbrood pathogen Paenibacillus larvae.</title>
        <authorList>
            <person name="Okamoto M."/>
            <person name="Kumagai M."/>
            <person name="Kanamori H."/>
            <person name="Takamatsu D."/>
        </authorList>
    </citation>
    <scope>NUCLEOTIDE SEQUENCE [LARGE SCALE GENOMIC DNA]</scope>
    <source>
        <strain evidence="9 10">J34TS1</strain>
    </source>
</reference>
<dbReference type="PANTHER" id="PTHR43124">
    <property type="entry name" value="PURINE EFFLUX PUMP PBUE"/>
    <property type="match status" value="1"/>
</dbReference>
<comment type="caution">
    <text evidence="9">The sequence shown here is derived from an EMBL/GenBank/DDBJ whole genome shotgun (WGS) entry which is preliminary data.</text>
</comment>
<sequence>MPQNNRKSIFALLALAISAFAIGTTEFISVGLLPLIARDLHISVTLTGLTVTLYALGVTIGAPVLTSLTINMSRKKLLLGIMLVFIAGNSTAALAGGIAMLLAGRVISAFAHGVFMSIGTTIAADIVPENRRASAIAILFSGLTIATVTGVPLGTFIGQQLSWRTAFLSIALIGVIAFIANMILIPSHLRKGKKTPVREQIKLVTNGRLLLAFLMTALGYGGTFVVFTYLSPLLYHVTGFKESTAAFILLLYGIAIAIGNIIGGKTANRNPLSALLVMFSLQAVVLLLLTFTAPYKTAALITVFLMGLLAFMNVPGLQAYVLVLAERFVPKAVDVASAVNIAAFNAGIALGAYLGGVVTETIGLVHTGWVGAVMVTAAALLTVRSQLLQRKESISPEQNNKMPTQGEKVHDIASAKRNQAC</sequence>
<feature type="transmembrane region" description="Helical" evidence="7">
    <location>
        <begin position="77"/>
        <end position="103"/>
    </location>
</feature>
<keyword evidence="2" id="KW-0813">Transport</keyword>
<dbReference type="Gene3D" id="1.20.1250.20">
    <property type="entry name" value="MFS general substrate transporter like domains"/>
    <property type="match status" value="1"/>
</dbReference>
<evidence type="ECO:0000256" key="5">
    <source>
        <dbReference type="ARBA" id="ARBA00022989"/>
    </source>
</evidence>
<evidence type="ECO:0000256" key="7">
    <source>
        <dbReference type="SAM" id="Phobius"/>
    </source>
</evidence>
<feature type="transmembrane region" description="Helical" evidence="7">
    <location>
        <begin position="274"/>
        <end position="293"/>
    </location>
</feature>
<feature type="transmembrane region" description="Helical" evidence="7">
    <location>
        <begin position="299"/>
        <end position="323"/>
    </location>
</feature>
<feature type="transmembrane region" description="Helical" evidence="7">
    <location>
        <begin position="109"/>
        <end position="127"/>
    </location>
</feature>
<accession>A0A919YIH1</accession>
<dbReference type="SUPFAM" id="SSF103473">
    <property type="entry name" value="MFS general substrate transporter"/>
    <property type="match status" value="1"/>
</dbReference>
<dbReference type="InterPro" id="IPR036259">
    <property type="entry name" value="MFS_trans_sf"/>
</dbReference>
<evidence type="ECO:0000313" key="10">
    <source>
        <dbReference type="Proteomes" id="UP000682811"/>
    </source>
</evidence>
<proteinExistence type="predicted"/>
<protein>
    <submittedName>
        <fullName evidence="9">MFS-type transporter YtbD</fullName>
    </submittedName>
</protein>
<dbReference type="Pfam" id="PF07690">
    <property type="entry name" value="MFS_1"/>
    <property type="match status" value="1"/>
</dbReference>
<feature type="transmembrane region" description="Helical" evidence="7">
    <location>
        <begin position="45"/>
        <end position="65"/>
    </location>
</feature>
<evidence type="ECO:0000256" key="1">
    <source>
        <dbReference type="ARBA" id="ARBA00004651"/>
    </source>
</evidence>
<dbReference type="Proteomes" id="UP000682811">
    <property type="component" value="Unassembled WGS sequence"/>
</dbReference>
<dbReference type="InterPro" id="IPR011701">
    <property type="entry name" value="MFS"/>
</dbReference>